<evidence type="ECO:0000259" key="5">
    <source>
        <dbReference type="PROSITE" id="PS50071"/>
    </source>
</evidence>
<name>A0A1E1X4V6_9ACAR</name>
<feature type="compositionally biased region" description="Polar residues" evidence="4">
    <location>
        <begin position="132"/>
        <end position="145"/>
    </location>
</feature>
<keyword evidence="2 3" id="KW-0238">DNA-binding</keyword>
<organism evidence="6">
    <name type="scientific">Amblyomma aureolatum</name>
    <dbReference type="NCBI Taxonomy" id="187763"/>
    <lineage>
        <taxon>Eukaryota</taxon>
        <taxon>Metazoa</taxon>
        <taxon>Ecdysozoa</taxon>
        <taxon>Arthropoda</taxon>
        <taxon>Chelicerata</taxon>
        <taxon>Arachnida</taxon>
        <taxon>Acari</taxon>
        <taxon>Parasitiformes</taxon>
        <taxon>Ixodida</taxon>
        <taxon>Ixodoidea</taxon>
        <taxon>Ixodidae</taxon>
        <taxon>Amblyomminae</taxon>
        <taxon>Amblyomma</taxon>
    </lineage>
</organism>
<feature type="domain" description="Homeobox" evidence="5">
    <location>
        <begin position="157"/>
        <end position="230"/>
    </location>
</feature>
<dbReference type="PROSITE" id="PS50071">
    <property type="entry name" value="HOMEOBOX_2"/>
    <property type="match status" value="2"/>
</dbReference>
<reference evidence="6" key="1">
    <citation type="journal article" date="2017" name="Front. Cell. Infect. Microbiol.">
        <title>The Distinct Transcriptional Response of the Midgut of Amblyomma sculptum and Amblyomma aureolatum Ticks to Rickettsia rickettsii Correlates to Their Differences in Susceptibility to Infection.</title>
        <authorList>
            <person name="Martins L.A."/>
            <person name="Galletti M.F.B.M."/>
            <person name="Ribeiro J.M."/>
            <person name="Fujita A."/>
            <person name="Costa F.B."/>
            <person name="Labruna M.B."/>
            <person name="Daffre S."/>
            <person name="Fogaca A.C."/>
        </authorList>
    </citation>
    <scope>NUCLEOTIDE SEQUENCE</scope>
</reference>
<feature type="region of interest" description="Disordered" evidence="4">
    <location>
        <begin position="42"/>
        <end position="146"/>
    </location>
</feature>
<proteinExistence type="evidence at transcript level"/>
<dbReference type="InterPro" id="IPR009057">
    <property type="entry name" value="Homeodomain-like_sf"/>
</dbReference>
<dbReference type="AlphaFoldDB" id="A0A1E1X4V6"/>
<feature type="DNA-binding region" description="Homeobox" evidence="2">
    <location>
        <begin position="253"/>
        <end position="325"/>
    </location>
</feature>
<keyword evidence="2 3" id="KW-0371">Homeobox</keyword>
<dbReference type="GO" id="GO:0003691">
    <property type="term" value="F:double-stranded telomeric DNA binding"/>
    <property type="evidence" value="ECO:0007669"/>
    <property type="project" value="InterPro"/>
</dbReference>
<feature type="region of interest" description="Disordered" evidence="4">
    <location>
        <begin position="355"/>
        <end position="389"/>
    </location>
</feature>
<evidence type="ECO:0000256" key="1">
    <source>
        <dbReference type="ARBA" id="ARBA00004123"/>
    </source>
</evidence>
<dbReference type="PANTHER" id="PTHR14618">
    <property type="entry name" value="HOMEODOX-CONTAINING PROTEIN 1 HMBOX1"/>
    <property type="match status" value="1"/>
</dbReference>
<feature type="DNA-binding region" description="Homeobox" evidence="2">
    <location>
        <begin position="159"/>
        <end position="231"/>
    </location>
</feature>
<sequence>MVLKFTVEQIDLVRRLKDTGITMKEIGIIYFKLERLERTIRRGADQRRPSPPHFSGANGGGFAAPNGAVTPPTTTTTTPGSVQQQQQPTPRNEDDECSSSSESSSAESPAHQQQNGFQQDCAVVGSSDPCLRSSTAPPDTSQAHSNAVVPRGVQGLAFPRRHHFRFTDSQLHVLRRAFEANPYPEADERDAIASECNLSALNSGELVPTDVTSSMVNNWFCNRRKDASKLLKHSSPSSDMTRLPQDALKRLTKQRERFTFVKGHLEILERHYQRNPYPSQNDKERVVEECNSYSMESGSSRCGFMTITNVSNWFANRRKREFHRTVQTPDTYCQQSSNYGGTVNNVGGRTLWGSDLTLPPPPHHHQPHHHHPHHHPHHLNGGMQPTIKEEPLDCDNTVVTASSYDRGEVLPDGGMSWSAELESAVTHGPPAPYQPVATPMGLGQDGAMHHHGMDSPVPNMVPGGDGSVLQPATAAMHQSVKQEGGDVWPLDNRILSTAWR</sequence>
<feature type="compositionally biased region" description="Low complexity" evidence="4">
    <location>
        <begin position="63"/>
        <end position="90"/>
    </location>
</feature>
<protein>
    <submittedName>
        <fullName evidence="6">Putative homeodomain-containing protein</fullName>
    </submittedName>
</protein>
<evidence type="ECO:0000313" key="6">
    <source>
        <dbReference type="EMBL" id="JAT94056.1"/>
    </source>
</evidence>
<dbReference type="SUPFAM" id="SSF46689">
    <property type="entry name" value="Homeodomain-like"/>
    <property type="match status" value="2"/>
</dbReference>
<dbReference type="PANTHER" id="PTHR14618:SF0">
    <property type="entry name" value="HOMEOBOX-CONTAINING PROTEIN 1"/>
    <property type="match status" value="1"/>
</dbReference>
<evidence type="ECO:0000256" key="4">
    <source>
        <dbReference type="SAM" id="MobiDB-lite"/>
    </source>
</evidence>
<feature type="domain" description="Homeobox" evidence="5">
    <location>
        <begin position="251"/>
        <end position="324"/>
    </location>
</feature>
<dbReference type="InterPro" id="IPR001356">
    <property type="entry name" value="HD"/>
</dbReference>
<accession>A0A1E1X4V6</accession>
<dbReference type="InterPro" id="IPR040363">
    <property type="entry name" value="HMBOX1"/>
</dbReference>
<comment type="subcellular location">
    <subcellularLocation>
        <location evidence="1 2 3">Nucleus</location>
    </subcellularLocation>
</comment>
<dbReference type="Gene3D" id="1.10.10.60">
    <property type="entry name" value="Homeodomain-like"/>
    <property type="match status" value="2"/>
</dbReference>
<dbReference type="CDD" id="cd00086">
    <property type="entry name" value="homeodomain"/>
    <property type="match status" value="2"/>
</dbReference>
<dbReference type="SMART" id="SM00389">
    <property type="entry name" value="HOX"/>
    <property type="match status" value="2"/>
</dbReference>
<feature type="compositionally biased region" description="Basic residues" evidence="4">
    <location>
        <begin position="362"/>
        <end position="378"/>
    </location>
</feature>
<keyword evidence="2 3" id="KW-0539">Nucleus</keyword>
<evidence type="ECO:0000256" key="3">
    <source>
        <dbReference type="RuleBase" id="RU000682"/>
    </source>
</evidence>
<dbReference type="EMBL" id="GFAC01005132">
    <property type="protein sequence ID" value="JAT94056.1"/>
    <property type="molecule type" value="mRNA"/>
</dbReference>
<dbReference type="GO" id="GO:0005634">
    <property type="term" value="C:nucleus"/>
    <property type="evidence" value="ECO:0007669"/>
    <property type="project" value="UniProtKB-SubCell"/>
</dbReference>
<dbReference type="Pfam" id="PF00046">
    <property type="entry name" value="Homeodomain"/>
    <property type="match status" value="2"/>
</dbReference>
<feature type="compositionally biased region" description="Low complexity" evidence="4">
    <location>
        <begin position="98"/>
        <end position="108"/>
    </location>
</feature>
<evidence type="ECO:0000256" key="2">
    <source>
        <dbReference type="PROSITE-ProRule" id="PRU00108"/>
    </source>
</evidence>